<dbReference type="EMBL" id="JBHLZP010000447">
    <property type="protein sequence ID" value="MFB9837978.1"/>
    <property type="molecule type" value="Genomic_DNA"/>
</dbReference>
<proteinExistence type="predicted"/>
<evidence type="ECO:0000313" key="3">
    <source>
        <dbReference type="Proteomes" id="UP001589627"/>
    </source>
</evidence>
<dbReference type="Proteomes" id="UP001589627">
    <property type="component" value="Unassembled WGS sequence"/>
</dbReference>
<organism evidence="2 3">
    <name type="scientific">Actinoallomurus acaciae</name>
    <dbReference type="NCBI Taxonomy" id="502577"/>
    <lineage>
        <taxon>Bacteria</taxon>
        <taxon>Bacillati</taxon>
        <taxon>Actinomycetota</taxon>
        <taxon>Actinomycetes</taxon>
        <taxon>Streptosporangiales</taxon>
        <taxon>Thermomonosporaceae</taxon>
        <taxon>Actinoallomurus</taxon>
    </lineage>
</organism>
<protein>
    <submittedName>
        <fullName evidence="2">Carbamoyltransferase HypF</fullName>
    </submittedName>
</protein>
<sequence length="164" mass="16734">PPTSSVGRLFDAVAAVLGVRDRVGYEGDAVVELEQRADPGERGAYPVRLDGGSPFTVRGADLVAAVVADLDSGVPAVAARFHNTVARLVVAGAVRLRETTGLTTVALSGGVFQNVLLLDRTVTGLEAEGFAVLVHRRVPPNDGGISLGQAAVATARALSGPSPD</sequence>
<dbReference type="InterPro" id="IPR055128">
    <property type="entry name" value="HypF_C_2"/>
</dbReference>
<reference evidence="2 3" key="1">
    <citation type="submission" date="2024-09" db="EMBL/GenBank/DDBJ databases">
        <authorList>
            <person name="Sun Q."/>
            <person name="Mori K."/>
        </authorList>
    </citation>
    <scope>NUCLEOTIDE SEQUENCE [LARGE SCALE GENOMIC DNA]</scope>
    <source>
        <strain evidence="2 3">TBRC 0563</strain>
    </source>
</reference>
<feature type="domain" description="Carbamoyltransferase Kae1-like" evidence="1">
    <location>
        <begin position="1"/>
        <end position="149"/>
    </location>
</feature>
<dbReference type="PANTHER" id="PTHR42959">
    <property type="entry name" value="CARBAMOYLTRANSFERASE"/>
    <property type="match status" value="1"/>
</dbReference>
<comment type="caution">
    <text evidence="2">The sequence shown here is derived from an EMBL/GenBank/DDBJ whole genome shotgun (WGS) entry which is preliminary data.</text>
</comment>
<keyword evidence="3" id="KW-1185">Reference proteome</keyword>
<dbReference type="Gene3D" id="3.30.420.40">
    <property type="match status" value="1"/>
</dbReference>
<dbReference type="InterPro" id="IPR051060">
    <property type="entry name" value="Carbamoyltrans_HypF-like"/>
</dbReference>
<name>A0ABV5YTK5_9ACTN</name>
<evidence type="ECO:0000259" key="1">
    <source>
        <dbReference type="Pfam" id="PF22521"/>
    </source>
</evidence>
<accession>A0ABV5YTK5</accession>
<evidence type="ECO:0000313" key="2">
    <source>
        <dbReference type="EMBL" id="MFB9837978.1"/>
    </source>
</evidence>
<dbReference type="Pfam" id="PF22521">
    <property type="entry name" value="HypF_C_2"/>
    <property type="match status" value="1"/>
</dbReference>
<feature type="non-terminal residue" evidence="2">
    <location>
        <position position="1"/>
    </location>
</feature>
<gene>
    <name evidence="2" type="ORF">ACFFNX_38030</name>
</gene>
<dbReference type="PANTHER" id="PTHR42959:SF1">
    <property type="entry name" value="CARBAMOYLTRANSFERASE HYPF"/>
    <property type="match status" value="1"/>
</dbReference>